<dbReference type="RefSeq" id="WP_187426673.1">
    <property type="nucleotide sequence ID" value="NZ_VNIB01000004.1"/>
</dbReference>
<gene>
    <name evidence="1" type="ORF">EDC39_104181</name>
</gene>
<accession>A0A5D3WM03</accession>
<keyword evidence="2" id="KW-1185">Reference proteome</keyword>
<dbReference type="EMBL" id="VNIB01000004">
    <property type="protein sequence ID" value="TYO99057.1"/>
    <property type="molecule type" value="Genomic_DNA"/>
</dbReference>
<organism evidence="1 2">
    <name type="scientific">Geothermobacter ehrlichii</name>
    <dbReference type="NCBI Taxonomy" id="213224"/>
    <lineage>
        <taxon>Bacteria</taxon>
        <taxon>Pseudomonadati</taxon>
        <taxon>Thermodesulfobacteriota</taxon>
        <taxon>Desulfuromonadia</taxon>
        <taxon>Desulfuromonadales</taxon>
        <taxon>Geothermobacteraceae</taxon>
        <taxon>Geothermobacter</taxon>
    </lineage>
</organism>
<protein>
    <submittedName>
        <fullName evidence="1">Uncharacterized protein</fullName>
    </submittedName>
</protein>
<sequence>MTKNGSTSRKGPARKRTDSSSGLLIARLFSFTGRQLRHIDPEHRRVGEVSFQQS</sequence>
<evidence type="ECO:0000313" key="1">
    <source>
        <dbReference type="EMBL" id="TYO99057.1"/>
    </source>
</evidence>
<dbReference type="AlphaFoldDB" id="A0A5D3WM03"/>
<comment type="caution">
    <text evidence="1">The sequence shown here is derived from an EMBL/GenBank/DDBJ whole genome shotgun (WGS) entry which is preliminary data.</text>
</comment>
<proteinExistence type="predicted"/>
<dbReference type="Proteomes" id="UP000324159">
    <property type="component" value="Unassembled WGS sequence"/>
</dbReference>
<name>A0A5D3WM03_9BACT</name>
<reference evidence="1 2" key="1">
    <citation type="submission" date="2019-07" db="EMBL/GenBank/DDBJ databases">
        <title>Genomic Encyclopedia of Type Strains, Phase IV (KMG-IV): sequencing the most valuable type-strain genomes for metagenomic binning, comparative biology and taxonomic classification.</title>
        <authorList>
            <person name="Goeker M."/>
        </authorList>
    </citation>
    <scope>NUCLEOTIDE SEQUENCE [LARGE SCALE GENOMIC DNA]</scope>
    <source>
        <strain evidence="1 2">SS015</strain>
    </source>
</reference>
<evidence type="ECO:0000313" key="2">
    <source>
        <dbReference type="Proteomes" id="UP000324159"/>
    </source>
</evidence>